<protein>
    <recommendedName>
        <fullName evidence="3">Lipoprotein</fullName>
    </recommendedName>
</protein>
<evidence type="ECO:0008006" key="3">
    <source>
        <dbReference type="Google" id="ProtNLM"/>
    </source>
</evidence>
<organism evidence="1 2">
    <name type="scientific">Winogradskyella vincentii</name>
    <dbReference type="NCBI Taxonomy" id="2877122"/>
    <lineage>
        <taxon>Bacteria</taxon>
        <taxon>Pseudomonadati</taxon>
        <taxon>Bacteroidota</taxon>
        <taxon>Flavobacteriia</taxon>
        <taxon>Flavobacteriales</taxon>
        <taxon>Flavobacteriaceae</taxon>
        <taxon>Winogradskyella</taxon>
    </lineage>
</organism>
<name>A0ABS7Y0R6_9FLAO</name>
<gene>
    <name evidence="1" type="ORF">LBV24_09615</name>
</gene>
<evidence type="ECO:0000313" key="2">
    <source>
        <dbReference type="Proteomes" id="UP001198402"/>
    </source>
</evidence>
<dbReference type="EMBL" id="JAIUJS010000004">
    <property type="protein sequence ID" value="MCA0153472.1"/>
    <property type="molecule type" value="Genomic_DNA"/>
</dbReference>
<keyword evidence="2" id="KW-1185">Reference proteome</keyword>
<accession>A0ABS7Y0R6</accession>
<proteinExistence type="predicted"/>
<dbReference type="Proteomes" id="UP001198402">
    <property type="component" value="Unassembled WGS sequence"/>
</dbReference>
<sequence>MKQLLNVFIYLLLLTSCDNNRTEKKTEANNNFSQIKIERYAVKEGNADNSSLASYIIKEFNDVGLEAKSVYYTADDQIMMQFVNQFNNGNKTQIDWINGEGDKVKYVKMTYNDKDELIKSESFNTKDEFVSGFIHQWKDDGKTEEKGPIEGTEPFRPNAVYKYNDQKEFVSLVEYDDNDSLYGKFTWNYLKFDNYNEWIERHMFFNDTLIRIEKRIFTYK</sequence>
<dbReference type="RefSeq" id="WP_224478432.1">
    <property type="nucleotide sequence ID" value="NZ_JAIUJS010000004.1"/>
</dbReference>
<reference evidence="2" key="1">
    <citation type="submission" date="2023-07" db="EMBL/GenBank/DDBJ databases">
        <authorList>
            <person name="Yue Y."/>
        </authorList>
    </citation>
    <scope>NUCLEOTIDE SEQUENCE [LARGE SCALE GENOMIC DNA]</scope>
    <source>
        <strain evidence="2">2Y89</strain>
    </source>
</reference>
<comment type="caution">
    <text evidence="1">The sequence shown here is derived from an EMBL/GenBank/DDBJ whole genome shotgun (WGS) entry which is preliminary data.</text>
</comment>
<evidence type="ECO:0000313" key="1">
    <source>
        <dbReference type="EMBL" id="MCA0153472.1"/>
    </source>
</evidence>
<dbReference type="PROSITE" id="PS51257">
    <property type="entry name" value="PROKAR_LIPOPROTEIN"/>
    <property type="match status" value="1"/>
</dbReference>